<evidence type="ECO:0000256" key="1">
    <source>
        <dbReference type="ARBA" id="ARBA00022527"/>
    </source>
</evidence>
<organism evidence="4 5">
    <name type="scientific">Actinomadura namibiensis</name>
    <dbReference type="NCBI Taxonomy" id="182080"/>
    <lineage>
        <taxon>Bacteria</taxon>
        <taxon>Bacillati</taxon>
        <taxon>Actinomycetota</taxon>
        <taxon>Actinomycetes</taxon>
        <taxon>Streptosporangiales</taxon>
        <taxon>Thermomonosporaceae</taxon>
        <taxon>Actinomadura</taxon>
    </lineage>
</organism>
<keyword evidence="1" id="KW-0418">Kinase</keyword>
<dbReference type="CDD" id="cd16936">
    <property type="entry name" value="HATPase_RsbW-like"/>
    <property type="match status" value="1"/>
</dbReference>
<dbReference type="RefSeq" id="WP_182845129.1">
    <property type="nucleotide sequence ID" value="NZ_BAAALP010000034.1"/>
</dbReference>
<feature type="compositionally biased region" description="Low complexity" evidence="2">
    <location>
        <begin position="52"/>
        <end position="65"/>
    </location>
</feature>
<dbReference type="Pfam" id="PF13581">
    <property type="entry name" value="HATPase_c_2"/>
    <property type="match status" value="1"/>
</dbReference>
<feature type="domain" description="Histidine kinase/HSP90-like ATPase" evidence="3">
    <location>
        <begin position="79"/>
        <end position="193"/>
    </location>
</feature>
<keyword evidence="5" id="KW-1185">Reference proteome</keyword>
<dbReference type="AlphaFoldDB" id="A0A7W3QMV9"/>
<keyword evidence="1" id="KW-0808">Transferase</keyword>
<keyword evidence="1" id="KW-0723">Serine/threonine-protein kinase</keyword>
<dbReference type="SUPFAM" id="SSF55874">
    <property type="entry name" value="ATPase domain of HSP90 chaperone/DNA topoisomerase II/histidine kinase"/>
    <property type="match status" value="1"/>
</dbReference>
<dbReference type="InterPro" id="IPR003594">
    <property type="entry name" value="HATPase_dom"/>
</dbReference>
<feature type="region of interest" description="Disordered" evidence="2">
    <location>
        <begin position="1"/>
        <end position="65"/>
    </location>
</feature>
<dbReference type="PANTHER" id="PTHR35526:SF3">
    <property type="entry name" value="ANTI-SIGMA-F FACTOR RSBW"/>
    <property type="match status" value="1"/>
</dbReference>
<protein>
    <submittedName>
        <fullName evidence="4">Anti-sigma regulatory factor (Ser/Thr protein kinase)</fullName>
    </submittedName>
</protein>
<reference evidence="4 5" key="1">
    <citation type="submission" date="2020-08" db="EMBL/GenBank/DDBJ databases">
        <title>Genomic Encyclopedia of Type Strains, Phase IV (KMG-IV): sequencing the most valuable type-strain genomes for metagenomic binning, comparative biology and taxonomic classification.</title>
        <authorList>
            <person name="Goeker M."/>
        </authorList>
    </citation>
    <scope>NUCLEOTIDE SEQUENCE [LARGE SCALE GENOMIC DNA]</scope>
    <source>
        <strain evidence="4 5">DSM 44197</strain>
    </source>
</reference>
<dbReference type="Gene3D" id="3.30.565.10">
    <property type="entry name" value="Histidine kinase-like ATPase, C-terminal domain"/>
    <property type="match status" value="1"/>
</dbReference>
<proteinExistence type="predicted"/>
<sequence>MGTNQLGVEGRSIMGNALGGGRSDLGTAGDARAASGGQTADGQGADDRGDATGDPPHGAGPAARPAWEAVWETGWEPPPDLRAAAHARAFTLRVLRDRTTDRTAVDDIVLMVDELITNAVLHGTAPVRLRLRLAGPLLTGEIHDAGPAAPAPPGPGPALTDWSEDGRGLLLVAALATDFGIRPEPPGKTVWFTRLLGGDHHPNGRR</sequence>
<dbReference type="Proteomes" id="UP000572680">
    <property type="component" value="Unassembled WGS sequence"/>
</dbReference>
<evidence type="ECO:0000313" key="5">
    <source>
        <dbReference type="Proteomes" id="UP000572680"/>
    </source>
</evidence>
<dbReference type="PANTHER" id="PTHR35526">
    <property type="entry name" value="ANTI-SIGMA-F FACTOR RSBW-RELATED"/>
    <property type="match status" value="1"/>
</dbReference>
<evidence type="ECO:0000259" key="3">
    <source>
        <dbReference type="Pfam" id="PF13581"/>
    </source>
</evidence>
<dbReference type="EMBL" id="JACJIA010000005">
    <property type="protein sequence ID" value="MBA8952916.1"/>
    <property type="molecule type" value="Genomic_DNA"/>
</dbReference>
<evidence type="ECO:0000256" key="2">
    <source>
        <dbReference type="SAM" id="MobiDB-lite"/>
    </source>
</evidence>
<evidence type="ECO:0000313" key="4">
    <source>
        <dbReference type="EMBL" id="MBA8952916.1"/>
    </source>
</evidence>
<feature type="compositionally biased region" description="Low complexity" evidence="2">
    <location>
        <begin position="33"/>
        <end position="43"/>
    </location>
</feature>
<dbReference type="GO" id="GO:0004674">
    <property type="term" value="F:protein serine/threonine kinase activity"/>
    <property type="evidence" value="ECO:0007669"/>
    <property type="project" value="UniProtKB-KW"/>
</dbReference>
<comment type="caution">
    <text evidence="4">The sequence shown here is derived from an EMBL/GenBank/DDBJ whole genome shotgun (WGS) entry which is preliminary data.</text>
</comment>
<dbReference type="InterPro" id="IPR036890">
    <property type="entry name" value="HATPase_C_sf"/>
</dbReference>
<name>A0A7W3QMV9_ACTNM</name>
<gene>
    <name evidence="4" type="ORF">HNR61_004562</name>
</gene>
<accession>A0A7W3QMV9</accession>
<dbReference type="InterPro" id="IPR050267">
    <property type="entry name" value="Anti-sigma-factor_SerPK"/>
</dbReference>